<sequence>MTGTAWAAPLVLSTAVIPAYASSSADDGPCLDPDKSYEIFAKDMRMAAENRAAGEKAMKKLWFPTMPHICALIYSAV</sequence>
<proteinExistence type="predicted"/>
<dbReference type="Proteomes" id="UP000250241">
    <property type="component" value="Chromosome"/>
</dbReference>
<accession>A0A2Z5QXQ7</accession>
<evidence type="ECO:0000313" key="3">
    <source>
        <dbReference type="Proteomes" id="UP000250241"/>
    </source>
</evidence>
<organism evidence="2 3">
    <name type="scientific">Rothia aeria</name>
    <dbReference type="NCBI Taxonomy" id="172042"/>
    <lineage>
        <taxon>Bacteria</taxon>
        <taxon>Bacillati</taxon>
        <taxon>Actinomycetota</taxon>
        <taxon>Actinomycetes</taxon>
        <taxon>Micrococcales</taxon>
        <taxon>Micrococcaceae</taxon>
        <taxon>Rothia</taxon>
    </lineage>
</organism>
<dbReference type="AlphaFoldDB" id="A0A2Z5QXQ7"/>
<dbReference type="KEGG" id="raj:RA11412_0923"/>
<dbReference type="EMBL" id="AP017895">
    <property type="protein sequence ID" value="BAV87222.1"/>
    <property type="molecule type" value="Genomic_DNA"/>
</dbReference>
<keyword evidence="3" id="KW-1185">Reference proteome</keyword>
<reference evidence="2 3" key="1">
    <citation type="submission" date="2016-10" db="EMBL/GenBank/DDBJ databases">
        <title>Genome sequence of Rothia aeria strain JCM11412.</title>
        <authorList>
            <person name="Nambu T."/>
        </authorList>
    </citation>
    <scope>NUCLEOTIDE SEQUENCE [LARGE SCALE GENOMIC DNA]</scope>
    <source>
        <strain evidence="2 3">JCM 11412</strain>
    </source>
</reference>
<gene>
    <name evidence="2" type="ORF">RA11412_0923</name>
</gene>
<feature type="chain" id="PRO_5016289408" evidence="1">
    <location>
        <begin position="22"/>
        <end position="77"/>
    </location>
</feature>
<evidence type="ECO:0000313" key="2">
    <source>
        <dbReference type="EMBL" id="BAV87222.1"/>
    </source>
</evidence>
<evidence type="ECO:0000256" key="1">
    <source>
        <dbReference type="SAM" id="SignalP"/>
    </source>
</evidence>
<protein>
    <submittedName>
        <fullName evidence="2">Uncharacterized protein</fullName>
    </submittedName>
</protein>
<keyword evidence="1" id="KW-0732">Signal</keyword>
<feature type="signal peptide" evidence="1">
    <location>
        <begin position="1"/>
        <end position="21"/>
    </location>
</feature>
<name>A0A2Z5QXQ7_9MICC</name>